<dbReference type="Pfam" id="PF07519">
    <property type="entry name" value="Tannase"/>
    <property type="match status" value="1"/>
</dbReference>
<keyword evidence="6" id="KW-0106">Calcium</keyword>
<evidence type="ECO:0008006" key="9">
    <source>
        <dbReference type="Google" id="ProtNLM"/>
    </source>
</evidence>
<protein>
    <recommendedName>
        <fullName evidence="9">Tannase/feruloyl esterase family alpha/beta hydrolase</fullName>
    </recommendedName>
</protein>
<sequence length="581" mass="63141">MRKMRARGCHHRAPAFPRPRRRLGVNLARRSPAQGLNPAITWVPRRASQEIACSMSFPGGDGMRHSRMRILPVALITAATALASAASAEMTEDTCSALAEFAYPDLRIEVAEFLSGATIDETALPNHCRVEGYLEERVGSDGKRYATGFELRMPVAWNERFYFQGGGGTDGSIRPAVGVNTIGHPPALTLGFAVVSTDAGHNLGDRADTSFGLEPKARVDWGYNAIDLTATVSKALLQAAYGTWPRYSYFVGNSNGGRQGLIFALRHPNQFDGILAQNPIRQQTRGHVAGAWSVRVLAERAPTDAAGKPIFTQFLDDADFALLTRELTAQCDELDGLKDGVVDSARLCSPDFSALECRDGATEECLSRDQIDAFTLIHEGPVNSAGEELYVPFAYDAGSDFMGWHIGDADAFPNNGRKARNTSMHNVFRDPPDPDFDVYGFDFDTDPVSMNAAAQFTDAASADLDAFKGAGGRLIVVHSMGDSGISAVDTTRWFETLQNRYGAETGSFARLFLLTGVRHDRTGSGPHVFPGLEMLMAWVEDGSAPDHRSVSGGTPSRERPLCAYPRYVTWEPATESWGCQE</sequence>
<evidence type="ECO:0000256" key="7">
    <source>
        <dbReference type="ARBA" id="ARBA00023157"/>
    </source>
</evidence>
<dbReference type="GO" id="GO:0052689">
    <property type="term" value="F:carboxylic ester hydrolase activity"/>
    <property type="evidence" value="ECO:0007669"/>
    <property type="project" value="UniProtKB-KW"/>
</dbReference>
<comment type="caution">
    <text evidence="8">The sequence shown here is derived from an EMBL/GenBank/DDBJ whole genome shotgun (WGS) entry which is preliminary data.</text>
</comment>
<comment type="similarity">
    <text evidence="1">Belongs to the tannase family.</text>
</comment>
<dbReference type="PANTHER" id="PTHR33938:SF15">
    <property type="entry name" value="FERULOYL ESTERASE B-RELATED"/>
    <property type="match status" value="1"/>
</dbReference>
<dbReference type="InterPro" id="IPR029058">
    <property type="entry name" value="AB_hydrolase_fold"/>
</dbReference>
<dbReference type="Gene3D" id="3.40.50.1820">
    <property type="entry name" value="alpha/beta hydrolase"/>
    <property type="match status" value="1"/>
</dbReference>
<evidence type="ECO:0000256" key="2">
    <source>
        <dbReference type="ARBA" id="ARBA00022487"/>
    </source>
</evidence>
<organism evidence="8">
    <name type="scientific">Alloyangia mangrovi</name>
    <dbReference type="NCBI Taxonomy" id="1779329"/>
    <lineage>
        <taxon>Bacteria</taxon>
        <taxon>Pseudomonadati</taxon>
        <taxon>Pseudomonadota</taxon>
        <taxon>Alphaproteobacteria</taxon>
        <taxon>Rhodobacterales</taxon>
        <taxon>Roseobacteraceae</taxon>
        <taxon>Alloyangia</taxon>
    </lineage>
</organism>
<name>A0A2A3JYG4_9RHOB</name>
<dbReference type="SUPFAM" id="SSF53474">
    <property type="entry name" value="alpha/beta-Hydrolases"/>
    <property type="match status" value="1"/>
</dbReference>
<evidence type="ECO:0000256" key="4">
    <source>
        <dbReference type="ARBA" id="ARBA00022729"/>
    </source>
</evidence>
<evidence type="ECO:0000256" key="5">
    <source>
        <dbReference type="ARBA" id="ARBA00022801"/>
    </source>
</evidence>
<dbReference type="InterPro" id="IPR011118">
    <property type="entry name" value="Tannase/feruloyl_esterase"/>
</dbReference>
<accession>A0A2A3JYG4</accession>
<dbReference type="GO" id="GO:0046872">
    <property type="term" value="F:metal ion binding"/>
    <property type="evidence" value="ECO:0007669"/>
    <property type="project" value="UniProtKB-KW"/>
</dbReference>
<dbReference type="PANTHER" id="PTHR33938">
    <property type="entry name" value="FERULOYL ESTERASE B-RELATED"/>
    <property type="match status" value="1"/>
</dbReference>
<keyword evidence="3" id="KW-0479">Metal-binding</keyword>
<reference evidence="8" key="1">
    <citation type="submission" date="2017-09" db="EMBL/GenBank/DDBJ databases">
        <title>Yangia sp. SAOS 153D whole genome sequencing.</title>
        <authorList>
            <person name="Verma A."/>
            <person name="Krishnamurthi S."/>
        </authorList>
    </citation>
    <scope>NUCLEOTIDE SEQUENCE [LARGE SCALE GENOMIC DNA]</scope>
    <source>
        <strain evidence="8">SAOS 153D</strain>
    </source>
</reference>
<evidence type="ECO:0000313" key="8">
    <source>
        <dbReference type="EMBL" id="PBD19489.1"/>
    </source>
</evidence>
<dbReference type="OrthoDB" id="7197884at2"/>
<keyword evidence="5" id="KW-0378">Hydrolase</keyword>
<evidence type="ECO:0000256" key="6">
    <source>
        <dbReference type="ARBA" id="ARBA00022837"/>
    </source>
</evidence>
<keyword evidence="7" id="KW-1015">Disulfide bond</keyword>
<keyword evidence="4" id="KW-0732">Signal</keyword>
<dbReference type="AlphaFoldDB" id="A0A2A3JYG4"/>
<keyword evidence="2" id="KW-0719">Serine esterase</keyword>
<proteinExistence type="inferred from homology"/>
<dbReference type="EMBL" id="NTHN01000130">
    <property type="protein sequence ID" value="PBD19489.1"/>
    <property type="molecule type" value="Genomic_DNA"/>
</dbReference>
<gene>
    <name evidence="8" type="ORF">CLG85_09135</name>
</gene>
<evidence type="ECO:0000256" key="1">
    <source>
        <dbReference type="ARBA" id="ARBA00006249"/>
    </source>
</evidence>
<evidence type="ECO:0000256" key="3">
    <source>
        <dbReference type="ARBA" id="ARBA00022723"/>
    </source>
</evidence>